<reference evidence="1" key="2">
    <citation type="submission" date="2019-06" db="EMBL/GenBank/DDBJ databases">
        <title>Genomics analysis of Aphanomyces spp. identifies a new class of oomycete effector associated with host adaptation.</title>
        <authorList>
            <person name="Gaulin E."/>
        </authorList>
    </citation>
    <scope>NUCLEOTIDE SEQUENCE</scope>
    <source>
        <strain evidence="1">CBS 578.67</strain>
    </source>
</reference>
<reference evidence="2 3" key="1">
    <citation type="submission" date="2019-03" db="EMBL/GenBank/DDBJ databases">
        <authorList>
            <person name="Gaulin E."/>
            <person name="Dumas B."/>
        </authorList>
    </citation>
    <scope>NUCLEOTIDE SEQUENCE [LARGE SCALE GENOMIC DNA]</scope>
    <source>
        <strain evidence="2">CBS 568.67</strain>
    </source>
</reference>
<evidence type="ECO:0000313" key="3">
    <source>
        <dbReference type="Proteomes" id="UP000332933"/>
    </source>
</evidence>
<name>A0A485K3B1_9STRA</name>
<gene>
    <name evidence="2" type="primary">Aste57867_576</name>
    <name evidence="1" type="ORF">As57867_000575</name>
    <name evidence="2" type="ORF">ASTE57867_576</name>
</gene>
<evidence type="ECO:0000313" key="1">
    <source>
        <dbReference type="EMBL" id="KAF0720076.1"/>
    </source>
</evidence>
<sequence>MKRNEHTIFSTANLRSVAGADGLTMYTFNTAKHEFWRIFDVAPFYVPRSNPDGVAITIACIAPSLLTLVSSNPIPSITFQLSIDSSMGTQSSERGQYLRSRSSSISTWGLLEPRFFWFNHNFPQARLQACALALDVHQNHEVASTWSMKTKKIVALLLVGGENIPPAV</sequence>
<dbReference type="Proteomes" id="UP000332933">
    <property type="component" value="Unassembled WGS sequence"/>
</dbReference>
<dbReference type="AlphaFoldDB" id="A0A485K3B1"/>
<organism evidence="2 3">
    <name type="scientific">Aphanomyces stellatus</name>
    <dbReference type="NCBI Taxonomy" id="120398"/>
    <lineage>
        <taxon>Eukaryota</taxon>
        <taxon>Sar</taxon>
        <taxon>Stramenopiles</taxon>
        <taxon>Oomycota</taxon>
        <taxon>Saprolegniomycetes</taxon>
        <taxon>Saprolegniales</taxon>
        <taxon>Verrucalvaceae</taxon>
        <taxon>Aphanomyces</taxon>
    </lineage>
</organism>
<proteinExistence type="predicted"/>
<dbReference type="OrthoDB" id="2993351at2759"/>
<accession>A0A485K3B1</accession>
<protein>
    <submittedName>
        <fullName evidence="2">Aste57867_576 protein</fullName>
    </submittedName>
</protein>
<dbReference type="EMBL" id="VJMH01000032">
    <property type="protein sequence ID" value="KAF0720076.1"/>
    <property type="molecule type" value="Genomic_DNA"/>
</dbReference>
<dbReference type="EMBL" id="CAADRA010000032">
    <property type="protein sequence ID" value="VFT77801.1"/>
    <property type="molecule type" value="Genomic_DNA"/>
</dbReference>
<evidence type="ECO:0000313" key="2">
    <source>
        <dbReference type="EMBL" id="VFT77801.1"/>
    </source>
</evidence>
<keyword evidence="3" id="KW-1185">Reference proteome</keyword>